<evidence type="ECO:0000256" key="1">
    <source>
        <dbReference type="SAM" id="MobiDB-lite"/>
    </source>
</evidence>
<evidence type="ECO:0000256" key="2">
    <source>
        <dbReference type="SAM" id="Phobius"/>
    </source>
</evidence>
<keyword evidence="2" id="KW-0812">Transmembrane</keyword>
<keyword evidence="2" id="KW-1133">Transmembrane helix</keyword>
<gene>
    <name evidence="3" type="ORF">Tco025E_07266</name>
</gene>
<evidence type="ECO:0000313" key="4">
    <source>
        <dbReference type="Proteomes" id="UP000284403"/>
    </source>
</evidence>
<proteinExistence type="predicted"/>
<keyword evidence="2" id="KW-0472">Membrane</keyword>
<dbReference type="Proteomes" id="UP000284403">
    <property type="component" value="Unassembled WGS sequence"/>
</dbReference>
<keyword evidence="4" id="KW-1185">Reference proteome</keyword>
<dbReference type="EMBL" id="MKKU01000545">
    <property type="protein sequence ID" value="RNF08156.1"/>
    <property type="molecule type" value="Genomic_DNA"/>
</dbReference>
<accession>A0A3R7MU43</accession>
<feature type="transmembrane region" description="Helical" evidence="2">
    <location>
        <begin position="284"/>
        <end position="303"/>
    </location>
</feature>
<reference evidence="3 4" key="1">
    <citation type="journal article" date="2018" name="BMC Genomics">
        <title>Genomic comparison of Trypanosoma conorhini and Trypanosoma rangeli to Trypanosoma cruzi strains of high and low virulence.</title>
        <authorList>
            <person name="Bradwell K.R."/>
            <person name="Koparde V.N."/>
            <person name="Matveyev A.V."/>
            <person name="Serrano M.G."/>
            <person name="Alves J.M."/>
            <person name="Parikh H."/>
            <person name="Huang B."/>
            <person name="Lee V."/>
            <person name="Espinosa-Alvarez O."/>
            <person name="Ortiz P.A."/>
            <person name="Costa-Martins A.G."/>
            <person name="Teixeira M.M."/>
            <person name="Buck G.A."/>
        </authorList>
    </citation>
    <scope>NUCLEOTIDE SEQUENCE [LARGE SCALE GENOMIC DNA]</scope>
    <source>
        <strain evidence="3 4">025E</strain>
    </source>
</reference>
<evidence type="ECO:0000313" key="3">
    <source>
        <dbReference type="EMBL" id="RNF08156.1"/>
    </source>
</evidence>
<dbReference type="AlphaFoldDB" id="A0A3R7MU43"/>
<dbReference type="RefSeq" id="XP_029225791.1">
    <property type="nucleotide sequence ID" value="XM_029374132.1"/>
</dbReference>
<protein>
    <submittedName>
        <fullName evidence="3">Uncharacterized protein</fullName>
    </submittedName>
</protein>
<name>A0A3R7MU43_9TRYP</name>
<feature type="region of interest" description="Disordered" evidence="1">
    <location>
        <begin position="13"/>
        <end position="126"/>
    </location>
</feature>
<comment type="caution">
    <text evidence="3">The sequence shown here is derived from an EMBL/GenBank/DDBJ whole genome shotgun (WGS) entry which is preliminary data.</text>
</comment>
<feature type="compositionally biased region" description="Basic and acidic residues" evidence="1">
    <location>
        <begin position="53"/>
        <end position="63"/>
    </location>
</feature>
<sequence length="330" mass="35357">MAAGSCLIRAVRAARRRKAGTARPGGGSKQWRGRRPQGPAWGSEAETQKKKKENAPKEHRSERGVGPQGRKANRAHSTSHIPARECARGCPPPPPRSAGKGSREEKQPQRRTHKQSAGGSAVRKMGHSFPSGVAIAVCGGGACQSPRAAGIGPHEFCRDPAVPSPRLVFRNSFLFTAACRIRVPRGTASAALRRAAARPVFVRSVRLTCLWVPRFPRRGVPQQPGARGRRRAKALRLKGGGGRGGCCPGAGRQKVRPCRPLRCGVCVAAVSGATRAFSFWGARAFFTALAVFLALSVFSAASVRQPLPSHRAISPFLLSLVFRVLCLRRL</sequence>
<organism evidence="3 4">
    <name type="scientific">Trypanosoma conorhini</name>
    <dbReference type="NCBI Taxonomy" id="83891"/>
    <lineage>
        <taxon>Eukaryota</taxon>
        <taxon>Discoba</taxon>
        <taxon>Euglenozoa</taxon>
        <taxon>Kinetoplastea</taxon>
        <taxon>Metakinetoplastina</taxon>
        <taxon>Trypanosomatida</taxon>
        <taxon>Trypanosomatidae</taxon>
        <taxon>Trypanosoma</taxon>
    </lineage>
</organism>
<dbReference type="GeneID" id="40320877"/>